<name>A0AAD1WCJ4_PELCU</name>
<keyword evidence="2" id="KW-1185">Reference proteome</keyword>
<dbReference type="AlphaFoldDB" id="A0AAD1WCJ4"/>
<dbReference type="EMBL" id="OW240917">
    <property type="protein sequence ID" value="CAH2299608.1"/>
    <property type="molecule type" value="Genomic_DNA"/>
</dbReference>
<feature type="non-terminal residue" evidence="1">
    <location>
        <position position="1"/>
    </location>
</feature>
<sequence>RVDTIGELGGDVQSKAHNLTSLRKKSTFFPKGCKTKSMDAFEELVMREVERIKRIDKNRMNLNKEEQQALADLRENKEVVIKPADKGGGIVLMDREYYIEESLRQLNDGITYKKLK</sequence>
<evidence type="ECO:0000313" key="1">
    <source>
        <dbReference type="EMBL" id="CAH2299608.1"/>
    </source>
</evidence>
<proteinExistence type="predicted"/>
<reference evidence="1" key="1">
    <citation type="submission" date="2022-03" db="EMBL/GenBank/DDBJ databases">
        <authorList>
            <person name="Alioto T."/>
            <person name="Alioto T."/>
            <person name="Gomez Garrido J."/>
        </authorList>
    </citation>
    <scope>NUCLEOTIDE SEQUENCE</scope>
</reference>
<accession>A0AAD1WCJ4</accession>
<organism evidence="1 2">
    <name type="scientific">Pelobates cultripes</name>
    <name type="common">Western spadefoot toad</name>
    <dbReference type="NCBI Taxonomy" id="61616"/>
    <lineage>
        <taxon>Eukaryota</taxon>
        <taxon>Metazoa</taxon>
        <taxon>Chordata</taxon>
        <taxon>Craniata</taxon>
        <taxon>Vertebrata</taxon>
        <taxon>Euteleostomi</taxon>
        <taxon>Amphibia</taxon>
        <taxon>Batrachia</taxon>
        <taxon>Anura</taxon>
        <taxon>Pelobatoidea</taxon>
        <taxon>Pelobatidae</taxon>
        <taxon>Pelobates</taxon>
    </lineage>
</organism>
<feature type="non-terminal residue" evidence="1">
    <location>
        <position position="116"/>
    </location>
</feature>
<evidence type="ECO:0000313" key="2">
    <source>
        <dbReference type="Proteomes" id="UP001295444"/>
    </source>
</evidence>
<protein>
    <submittedName>
        <fullName evidence="1">Uncharacterized protein</fullName>
    </submittedName>
</protein>
<gene>
    <name evidence="1" type="ORF">PECUL_23A001005</name>
</gene>
<dbReference type="Proteomes" id="UP001295444">
    <property type="component" value="Chromosome 06"/>
</dbReference>